<comment type="caution">
    <text evidence="2">The sequence shown here is derived from an EMBL/GenBank/DDBJ whole genome shotgun (WGS) entry which is preliminary data.</text>
</comment>
<feature type="region of interest" description="Disordered" evidence="1">
    <location>
        <begin position="251"/>
        <end position="307"/>
    </location>
</feature>
<protein>
    <submittedName>
        <fullName evidence="2">Uncharacterized protein</fullName>
    </submittedName>
</protein>
<dbReference type="Proteomes" id="UP000023152">
    <property type="component" value="Unassembled WGS sequence"/>
</dbReference>
<gene>
    <name evidence="2" type="ORF">RFI_34560</name>
</gene>
<evidence type="ECO:0000313" key="3">
    <source>
        <dbReference type="Proteomes" id="UP000023152"/>
    </source>
</evidence>
<accession>X6LLP8</accession>
<evidence type="ECO:0000313" key="2">
    <source>
        <dbReference type="EMBL" id="ETO02853.1"/>
    </source>
</evidence>
<dbReference type="AlphaFoldDB" id="X6LLP8"/>
<evidence type="ECO:0000256" key="1">
    <source>
        <dbReference type="SAM" id="MobiDB-lite"/>
    </source>
</evidence>
<reference evidence="2 3" key="1">
    <citation type="journal article" date="2013" name="Curr. Biol.">
        <title>The Genome of the Foraminiferan Reticulomyxa filosa.</title>
        <authorList>
            <person name="Glockner G."/>
            <person name="Hulsmann N."/>
            <person name="Schleicher M."/>
            <person name="Noegel A.A."/>
            <person name="Eichinger L."/>
            <person name="Gallinger C."/>
            <person name="Pawlowski J."/>
            <person name="Sierra R."/>
            <person name="Euteneuer U."/>
            <person name="Pillet L."/>
            <person name="Moustafa A."/>
            <person name="Platzer M."/>
            <person name="Groth M."/>
            <person name="Szafranski K."/>
            <person name="Schliwa M."/>
        </authorList>
    </citation>
    <scope>NUCLEOTIDE SEQUENCE [LARGE SCALE GENOMIC DNA]</scope>
</reference>
<proteinExistence type="predicted"/>
<dbReference type="EMBL" id="ASPP01034758">
    <property type="protein sequence ID" value="ETO02853.1"/>
    <property type="molecule type" value="Genomic_DNA"/>
</dbReference>
<feature type="compositionally biased region" description="Polar residues" evidence="1">
    <location>
        <begin position="255"/>
        <end position="273"/>
    </location>
</feature>
<organism evidence="2 3">
    <name type="scientific">Reticulomyxa filosa</name>
    <dbReference type="NCBI Taxonomy" id="46433"/>
    <lineage>
        <taxon>Eukaryota</taxon>
        <taxon>Sar</taxon>
        <taxon>Rhizaria</taxon>
        <taxon>Retaria</taxon>
        <taxon>Foraminifera</taxon>
        <taxon>Monothalamids</taxon>
        <taxon>Reticulomyxidae</taxon>
        <taxon>Reticulomyxa</taxon>
    </lineage>
</organism>
<feature type="compositionally biased region" description="Basic and acidic residues" evidence="1">
    <location>
        <begin position="274"/>
        <end position="307"/>
    </location>
</feature>
<keyword evidence="3" id="KW-1185">Reference proteome</keyword>
<sequence>KSRKIRREYFCNKLPTLVITPVNGILFKSQTSVLKLFGQYGKNIKAHIFSTTWRTMYRLKCSKRLLWHSIKNNNQLWKTQKKQHRIMLCSVFSSNYVKSQKEKRLHDVKNPDVNIYVLLKNRGKSIAFKDLPMVKVLFANSQDVRQLLQTGSIQIGFEHASCEPFDYNRNRPKSHFRQCRKCFGLNHYANECTRKQKCKELLHKRKQSKYKCILCHGKHTSDSVLCHVIQKVRKDIGVNLSRKEKLFILKKEQKGNPTENKTGQKTNNIQILSKNKESESTRKVDAPKFDQQDKQKPKSESKQTERQ</sequence>
<feature type="non-terminal residue" evidence="2">
    <location>
        <position position="1"/>
    </location>
</feature>
<name>X6LLP8_RETFI</name>